<dbReference type="GO" id="GO:0005524">
    <property type="term" value="F:ATP binding"/>
    <property type="evidence" value="ECO:0007669"/>
    <property type="project" value="InterPro"/>
</dbReference>
<accession>A0A835XMA9</accession>
<feature type="compositionally biased region" description="Low complexity" evidence="1">
    <location>
        <begin position="1102"/>
        <end position="1119"/>
    </location>
</feature>
<feature type="region of interest" description="Disordered" evidence="1">
    <location>
        <begin position="429"/>
        <end position="469"/>
    </location>
</feature>
<dbReference type="InterPro" id="IPR051681">
    <property type="entry name" value="Ser/Thr_Kinases-Pseudokinases"/>
</dbReference>
<dbReference type="SUPFAM" id="SSF56112">
    <property type="entry name" value="Protein kinase-like (PK-like)"/>
    <property type="match status" value="1"/>
</dbReference>
<dbReference type="Gene3D" id="3.30.200.20">
    <property type="entry name" value="Phosphorylase Kinase, domain 1"/>
    <property type="match status" value="1"/>
</dbReference>
<reference evidence="3" key="1">
    <citation type="journal article" date="2020" name="bioRxiv">
        <title>Comparative genomics of Chlamydomonas.</title>
        <authorList>
            <person name="Craig R.J."/>
            <person name="Hasan A.R."/>
            <person name="Ness R.W."/>
            <person name="Keightley P.D."/>
        </authorList>
    </citation>
    <scope>NUCLEOTIDE SEQUENCE</scope>
    <source>
        <strain evidence="3">CCAP 11/70</strain>
    </source>
</reference>
<sequence>MFLDGPDKLGSMLGASASPFQPSASMPFSMADALSVQHQLPPMPFPGRRHGCLTTSDPASDAQCASCTTCHSSATFALSPDESPAVGFSPPSMFGSLMTRPNSSFFAKAASRVASIHNSYASNAAPQSQDRSCPLSQVCPSQGRVLGGHHHHYPLPEMASFGRLPDADRLTTSECCGHSTGRPASVALVAHAPDASAHASAASAGGAGLVCSSVNALMEGDSCTSCGMLSAHDPQAHRQCSAVTESATGRPPSSAFAAMSMRLSMPSISPSQVLAGLVATNSRNRLAGGNANAQCSIHSNSSYNPRTGSGGTSPGMAAPLSAVAAGPFAAFAANWPASSASEVIPALPAHLAGPGSPPLGAQLRPGSNQSGLRSVHSSSSGGGGGSCLNLYGNDSNESVPPAMIEAILAAAEALPNTCSACRAPPRPSGGLLPLPPMGPSAASALSPSASASASMSPAPSASPAGTMPRMCSNASAAAEAAASMSLAGEPHPADNLLRITDLETCATELRDLSFIGSGSSGNVYSGTWCGMPVAVKFMLSGDVDQLLRQQREAALCRLASHPHMVQTYAVAAAQLTPAHFQSDTGSRPTCLTNTDLLGTCMAGGGTAADLYGTTNLSRSVSVDIGHLRPTTSVGSSAPAGAAAHTSDQDFSIGFVSGANALLVAAAAASNVQLQPPLLQPTFSGNGLISASAHSATPKRASRDLSQQQQLRNRLAGLGLHTAGSASVVSAAAGVPGPAASASCGGNGGAPAQLSPRVKAAFSCTNLGARQQQQQQQQQGGGSAAPNRMAAVAAERLGAGNPSPKGEHRPFRLDRRSRAALAVPPPPALPQLTVPASALASAISTVDIQSPMFQVEGKQDSFDMATASGCHAGLLPLQMADVLAHISARPGQWLTVIVMEEMDRGSLHRSIHHGLFHPTASRLSKRHRIRGIVRTLTEVAQGMAHLHSSGLVHGDLKPANVLLKANSRDLRGFIAKVSDFGVTRAVAEGTNQATVSTSDWGTVIYTAPEVFNGKSGPASDVFSFGVLTWHLLTGQLPHEDLNPFAVMLAVSKGELGLDWPASVPKPLRKLGRLCTQHNPDERPTFAEIARALLKLEARMRQHSTGTATSGPSTPTGSNTGRIRGAANTSTGGRRAS</sequence>
<dbReference type="AlphaFoldDB" id="A0A835XMA9"/>
<dbReference type="Gene3D" id="1.10.510.10">
    <property type="entry name" value="Transferase(Phosphotransferase) domain 1"/>
    <property type="match status" value="1"/>
</dbReference>
<feature type="region of interest" description="Disordered" evidence="1">
    <location>
        <begin position="1100"/>
        <end position="1135"/>
    </location>
</feature>
<dbReference type="Proteomes" id="UP000612055">
    <property type="component" value="Unassembled WGS sequence"/>
</dbReference>
<protein>
    <recommendedName>
        <fullName evidence="2">Protein kinase domain-containing protein</fullName>
    </recommendedName>
</protein>
<dbReference type="Pfam" id="PF07714">
    <property type="entry name" value="PK_Tyr_Ser-Thr"/>
    <property type="match status" value="1"/>
</dbReference>
<dbReference type="OrthoDB" id="4062651at2759"/>
<dbReference type="GO" id="GO:0004674">
    <property type="term" value="F:protein serine/threonine kinase activity"/>
    <property type="evidence" value="ECO:0007669"/>
    <property type="project" value="TreeGrafter"/>
</dbReference>
<organism evidence="3 4">
    <name type="scientific">Edaphochlamys debaryana</name>
    <dbReference type="NCBI Taxonomy" id="47281"/>
    <lineage>
        <taxon>Eukaryota</taxon>
        <taxon>Viridiplantae</taxon>
        <taxon>Chlorophyta</taxon>
        <taxon>core chlorophytes</taxon>
        <taxon>Chlorophyceae</taxon>
        <taxon>CS clade</taxon>
        <taxon>Chlamydomonadales</taxon>
        <taxon>Chlamydomonadales incertae sedis</taxon>
        <taxon>Edaphochlamys</taxon>
    </lineage>
</organism>
<keyword evidence="4" id="KW-1185">Reference proteome</keyword>
<feature type="region of interest" description="Disordered" evidence="1">
    <location>
        <begin position="768"/>
        <end position="787"/>
    </location>
</feature>
<evidence type="ECO:0000259" key="2">
    <source>
        <dbReference type="PROSITE" id="PS50011"/>
    </source>
</evidence>
<dbReference type="SMART" id="SM00220">
    <property type="entry name" value="S_TKc"/>
    <property type="match status" value="1"/>
</dbReference>
<feature type="compositionally biased region" description="Low complexity" evidence="1">
    <location>
        <begin position="439"/>
        <end position="465"/>
    </location>
</feature>
<feature type="domain" description="Protein kinase" evidence="2">
    <location>
        <begin position="790"/>
        <end position="1092"/>
    </location>
</feature>
<dbReference type="InterPro" id="IPR008271">
    <property type="entry name" value="Ser/Thr_kinase_AS"/>
</dbReference>
<dbReference type="InterPro" id="IPR000719">
    <property type="entry name" value="Prot_kinase_dom"/>
</dbReference>
<evidence type="ECO:0000313" key="4">
    <source>
        <dbReference type="Proteomes" id="UP000612055"/>
    </source>
</evidence>
<evidence type="ECO:0000256" key="1">
    <source>
        <dbReference type="SAM" id="MobiDB-lite"/>
    </source>
</evidence>
<feature type="compositionally biased region" description="Polar residues" evidence="1">
    <location>
        <begin position="365"/>
        <end position="376"/>
    </location>
</feature>
<dbReference type="PANTHER" id="PTHR44329">
    <property type="entry name" value="SERINE/THREONINE-PROTEIN KINASE TNNI3K-RELATED"/>
    <property type="match status" value="1"/>
</dbReference>
<comment type="caution">
    <text evidence="3">The sequence shown here is derived from an EMBL/GenBank/DDBJ whole genome shotgun (WGS) entry which is preliminary data.</text>
</comment>
<dbReference type="InterPro" id="IPR011009">
    <property type="entry name" value="Kinase-like_dom_sf"/>
</dbReference>
<proteinExistence type="predicted"/>
<feature type="region of interest" description="Disordered" evidence="1">
    <location>
        <begin position="355"/>
        <end position="383"/>
    </location>
</feature>
<gene>
    <name evidence="3" type="ORF">HYH03_014785</name>
</gene>
<evidence type="ECO:0000313" key="3">
    <source>
        <dbReference type="EMBL" id="KAG2486481.1"/>
    </source>
</evidence>
<dbReference type="PROSITE" id="PS50011">
    <property type="entry name" value="PROTEIN_KINASE_DOM"/>
    <property type="match status" value="1"/>
</dbReference>
<dbReference type="InterPro" id="IPR001245">
    <property type="entry name" value="Ser-Thr/Tyr_kinase_cat_dom"/>
</dbReference>
<dbReference type="EMBL" id="JAEHOE010000111">
    <property type="protein sequence ID" value="KAG2486481.1"/>
    <property type="molecule type" value="Genomic_DNA"/>
</dbReference>
<name>A0A835XMA9_9CHLO</name>
<dbReference type="PROSITE" id="PS00108">
    <property type="entry name" value="PROTEIN_KINASE_ST"/>
    <property type="match status" value="1"/>
</dbReference>
<feature type="compositionally biased region" description="Polar residues" evidence="1">
    <location>
        <begin position="1125"/>
        <end position="1135"/>
    </location>
</feature>
<dbReference type="PANTHER" id="PTHR44329:SF214">
    <property type="entry name" value="PROTEIN KINASE DOMAIN-CONTAINING PROTEIN"/>
    <property type="match status" value="1"/>
</dbReference>